<dbReference type="AlphaFoldDB" id="A0A8J3GEE9"/>
<evidence type="ECO:0000313" key="1">
    <source>
        <dbReference type="EMBL" id="GHC03045.1"/>
    </source>
</evidence>
<protein>
    <submittedName>
        <fullName evidence="1">Uncharacterized protein</fullName>
    </submittedName>
</protein>
<accession>A0A8J3GEE9</accession>
<dbReference type="Proteomes" id="UP000642829">
    <property type="component" value="Unassembled WGS sequence"/>
</dbReference>
<name>A0A8J3GEE9_9BACT</name>
<organism evidence="1 2">
    <name type="scientific">Cerasicoccus arenae</name>
    <dbReference type="NCBI Taxonomy" id="424488"/>
    <lineage>
        <taxon>Bacteria</taxon>
        <taxon>Pseudomonadati</taxon>
        <taxon>Verrucomicrobiota</taxon>
        <taxon>Opitutia</taxon>
        <taxon>Puniceicoccales</taxon>
        <taxon>Cerasicoccaceae</taxon>
        <taxon>Cerasicoccus</taxon>
    </lineage>
</organism>
<gene>
    <name evidence="1" type="ORF">GCM10007047_19480</name>
</gene>
<evidence type="ECO:0000313" key="2">
    <source>
        <dbReference type="Proteomes" id="UP000642829"/>
    </source>
</evidence>
<reference evidence="1" key="2">
    <citation type="submission" date="2020-09" db="EMBL/GenBank/DDBJ databases">
        <authorList>
            <person name="Sun Q."/>
            <person name="Kim S."/>
        </authorList>
    </citation>
    <scope>NUCLEOTIDE SEQUENCE</scope>
    <source>
        <strain evidence="1">KCTC 12870</strain>
    </source>
</reference>
<proteinExistence type="predicted"/>
<keyword evidence="2" id="KW-1185">Reference proteome</keyword>
<reference evidence="1" key="1">
    <citation type="journal article" date="2014" name="Int. J. Syst. Evol. Microbiol.">
        <title>Complete genome sequence of Corynebacterium casei LMG S-19264T (=DSM 44701T), isolated from a smear-ripened cheese.</title>
        <authorList>
            <consortium name="US DOE Joint Genome Institute (JGI-PGF)"/>
            <person name="Walter F."/>
            <person name="Albersmeier A."/>
            <person name="Kalinowski J."/>
            <person name="Ruckert C."/>
        </authorList>
    </citation>
    <scope>NUCLEOTIDE SEQUENCE</scope>
    <source>
        <strain evidence="1">KCTC 12870</strain>
    </source>
</reference>
<sequence length="51" mass="5798">MQREGLLFGVVNTLVNTGATNVHIHRSLKFPIPVEFDHDIVYRQSYAITAQ</sequence>
<comment type="caution">
    <text evidence="1">The sequence shown here is derived from an EMBL/GenBank/DDBJ whole genome shotgun (WGS) entry which is preliminary data.</text>
</comment>
<dbReference type="EMBL" id="BMXG01000011">
    <property type="protein sequence ID" value="GHC03045.1"/>
    <property type="molecule type" value="Genomic_DNA"/>
</dbReference>